<keyword evidence="4" id="KW-0808">Transferase</keyword>
<sequence>MIRMNNFTKVNILILILLVPVLILYIYSNQKNIGVMEQHIRDSQMNRLSSLHKQLDDNVKQISMMAYVLLRDPNVKEFRDLDLYAKDANYTAFKTEQIISQKLNLQSVANAFTNSITIYAPRIQKAIGQHSLVHYNQNEIDRYAMPDWQYSQTDKQFTLYAFDPIHEHNLVANASLIAKVGFSADNIVKLLDNFHGEGNGGTFLYNPADRTVIPSGRTAKLADGIANEISSWDLGNQGYETVDIDQSNYFVNYVKSDGLAWYLVDYVPMQEIITPITSSNRYFFLFLGILMCVNLLILYILHSNIRRPIKELIRGVQQMKKGNYAARIQIESENEFKFLFQRFNEMAGEIENLIGKVYAEQIYSREATLKQLQSQINPHFLYNCLAFIKSMAVLEEKESIIAMSVSLSKYYRYNTRNEKQLVTIREEMELVNSYLKIQGLQMKRLQVIVDIPDDMLDLAIPRLLIQPIIENAIIHGIEPHPDGGQLTIRGERREGENRIIVEDDGPGLDEQGRLMLSKKINMPLSDEIGCGLWNVHQRLRLQFSPESGLQFESNSSGGLRVILYWT</sequence>
<dbReference type="InterPro" id="IPR003660">
    <property type="entry name" value="HAMP_dom"/>
</dbReference>
<accession>A0A2R5EGW0</accession>
<evidence type="ECO:0000256" key="7">
    <source>
        <dbReference type="SAM" id="Phobius"/>
    </source>
</evidence>
<dbReference type="Gene3D" id="6.10.340.10">
    <property type="match status" value="1"/>
</dbReference>
<evidence type="ECO:0000313" key="9">
    <source>
        <dbReference type="EMBL" id="GBG05800.1"/>
    </source>
</evidence>
<keyword evidence="5 9" id="KW-0418">Kinase</keyword>
<evidence type="ECO:0000256" key="2">
    <source>
        <dbReference type="ARBA" id="ARBA00022475"/>
    </source>
</evidence>
<dbReference type="InterPro" id="IPR036890">
    <property type="entry name" value="HATPase_C_sf"/>
</dbReference>
<keyword evidence="7" id="KW-0812">Transmembrane</keyword>
<dbReference type="Pfam" id="PF02518">
    <property type="entry name" value="HATPase_c"/>
    <property type="match status" value="1"/>
</dbReference>
<dbReference type="Pfam" id="PF00672">
    <property type="entry name" value="HAMP"/>
    <property type="match status" value="1"/>
</dbReference>
<keyword evidence="7" id="KW-1133">Transmembrane helix</keyword>
<dbReference type="SUPFAM" id="SSF55874">
    <property type="entry name" value="ATPase domain of HSP90 chaperone/DNA topoisomerase II/histidine kinase"/>
    <property type="match status" value="1"/>
</dbReference>
<gene>
    <name evidence="9" type="ORF">PAT3040_00285</name>
</gene>
<dbReference type="AlphaFoldDB" id="A0A2R5EGW0"/>
<keyword evidence="2" id="KW-1003">Cell membrane</keyword>
<dbReference type="PANTHER" id="PTHR34220:SF7">
    <property type="entry name" value="SENSOR HISTIDINE KINASE YPDA"/>
    <property type="match status" value="1"/>
</dbReference>
<evidence type="ECO:0000256" key="1">
    <source>
        <dbReference type="ARBA" id="ARBA00004651"/>
    </source>
</evidence>
<reference evidence="9 10" key="1">
    <citation type="submission" date="2017-08" db="EMBL/GenBank/DDBJ databases">
        <title>Substantial Increase in Enzyme Production by Combined Drug-Resistance Mutations in Paenibacillus agaridevorans.</title>
        <authorList>
            <person name="Tanaka Y."/>
            <person name="Funane K."/>
            <person name="Hosaka T."/>
            <person name="Shiwa Y."/>
            <person name="Fujita N."/>
            <person name="Miyazaki T."/>
            <person name="Yoshikawa H."/>
            <person name="Murakami K."/>
            <person name="Kasahara K."/>
            <person name="Inaoka T."/>
            <person name="Hiraga Y."/>
            <person name="Ochi K."/>
        </authorList>
    </citation>
    <scope>NUCLEOTIDE SEQUENCE [LARGE SCALE GENOMIC DNA]</scope>
    <source>
        <strain evidence="9 10">T-3040</strain>
    </source>
</reference>
<dbReference type="PROSITE" id="PS50885">
    <property type="entry name" value="HAMP"/>
    <property type="match status" value="1"/>
</dbReference>
<proteinExistence type="predicted"/>
<name>A0A2R5EGW0_9BACL</name>
<dbReference type="InterPro" id="IPR003594">
    <property type="entry name" value="HATPase_dom"/>
</dbReference>
<dbReference type="Gene3D" id="3.30.565.10">
    <property type="entry name" value="Histidine kinase-like ATPase, C-terminal domain"/>
    <property type="match status" value="1"/>
</dbReference>
<keyword evidence="3" id="KW-0597">Phosphoprotein</keyword>
<dbReference type="CDD" id="cd06225">
    <property type="entry name" value="HAMP"/>
    <property type="match status" value="1"/>
</dbReference>
<dbReference type="Proteomes" id="UP000245202">
    <property type="component" value="Unassembled WGS sequence"/>
</dbReference>
<dbReference type="EMBL" id="BDQX01000023">
    <property type="protein sequence ID" value="GBG05800.1"/>
    <property type="molecule type" value="Genomic_DNA"/>
</dbReference>
<evidence type="ECO:0000256" key="3">
    <source>
        <dbReference type="ARBA" id="ARBA00022553"/>
    </source>
</evidence>
<dbReference type="SMART" id="SM00304">
    <property type="entry name" value="HAMP"/>
    <property type="match status" value="1"/>
</dbReference>
<dbReference type="SUPFAM" id="SSF158472">
    <property type="entry name" value="HAMP domain-like"/>
    <property type="match status" value="1"/>
</dbReference>
<dbReference type="GO" id="GO:0005886">
    <property type="term" value="C:plasma membrane"/>
    <property type="evidence" value="ECO:0007669"/>
    <property type="project" value="UniProtKB-SubCell"/>
</dbReference>
<organism evidence="9 10">
    <name type="scientific">Paenibacillus agaridevorans</name>
    <dbReference type="NCBI Taxonomy" id="171404"/>
    <lineage>
        <taxon>Bacteria</taxon>
        <taxon>Bacillati</taxon>
        <taxon>Bacillota</taxon>
        <taxon>Bacilli</taxon>
        <taxon>Bacillales</taxon>
        <taxon>Paenibacillaceae</taxon>
        <taxon>Paenibacillus</taxon>
    </lineage>
</organism>
<evidence type="ECO:0000256" key="6">
    <source>
        <dbReference type="ARBA" id="ARBA00023136"/>
    </source>
</evidence>
<keyword evidence="6 7" id="KW-0472">Membrane</keyword>
<feature type="transmembrane region" description="Helical" evidence="7">
    <location>
        <begin position="12"/>
        <end position="28"/>
    </location>
</feature>
<keyword evidence="10" id="KW-1185">Reference proteome</keyword>
<dbReference type="InterPro" id="IPR010559">
    <property type="entry name" value="Sig_transdc_His_kin_internal"/>
</dbReference>
<feature type="domain" description="HAMP" evidence="8">
    <location>
        <begin position="303"/>
        <end position="355"/>
    </location>
</feature>
<evidence type="ECO:0000313" key="10">
    <source>
        <dbReference type="Proteomes" id="UP000245202"/>
    </source>
</evidence>
<evidence type="ECO:0000256" key="4">
    <source>
        <dbReference type="ARBA" id="ARBA00022679"/>
    </source>
</evidence>
<dbReference type="GO" id="GO:0000155">
    <property type="term" value="F:phosphorelay sensor kinase activity"/>
    <property type="evidence" value="ECO:0007669"/>
    <property type="project" value="InterPro"/>
</dbReference>
<evidence type="ECO:0000259" key="8">
    <source>
        <dbReference type="PROSITE" id="PS50885"/>
    </source>
</evidence>
<comment type="caution">
    <text evidence="9">The sequence shown here is derived from an EMBL/GenBank/DDBJ whole genome shotgun (WGS) entry which is preliminary data.</text>
</comment>
<evidence type="ECO:0000256" key="5">
    <source>
        <dbReference type="ARBA" id="ARBA00022777"/>
    </source>
</evidence>
<comment type="subcellular location">
    <subcellularLocation>
        <location evidence="1">Cell membrane</location>
        <topology evidence="1">Multi-pass membrane protein</topology>
    </subcellularLocation>
</comment>
<dbReference type="InterPro" id="IPR050640">
    <property type="entry name" value="Bact_2-comp_sensor_kinase"/>
</dbReference>
<dbReference type="RefSeq" id="WP_108991245.1">
    <property type="nucleotide sequence ID" value="NZ_BDQX01000023.1"/>
</dbReference>
<protein>
    <submittedName>
        <fullName evidence="9">Sensor histidine kinase</fullName>
    </submittedName>
</protein>
<dbReference type="PANTHER" id="PTHR34220">
    <property type="entry name" value="SENSOR HISTIDINE KINASE YPDA"/>
    <property type="match status" value="1"/>
</dbReference>
<dbReference type="Pfam" id="PF06580">
    <property type="entry name" value="His_kinase"/>
    <property type="match status" value="1"/>
</dbReference>
<feature type="transmembrane region" description="Helical" evidence="7">
    <location>
        <begin position="282"/>
        <end position="301"/>
    </location>
</feature>